<sequence length="261" mass="29896">MHWTPVDRLKQWKFNIHRNTLWLKTKQARGLVNRPAQKVGCQPVFTEEEEKRLIAHAIAMSSFGFPMTKFDLRCVVKAYLNRTGRKFSAFKEGNFPGKEWAISFMKHHKDILSECVSKNINYARASMNEEVIDMFFGHLEKELDGIRAKKILNYDETNVQDDPGSKKVSGFQKTRIFPLDKTQVLQQLPKSVIEESLESMTDVVGDVFLGELNKKREEVTEKRTTNRRKKLNVSAGKSISIADVEEARSMGNLTAAKKASE</sequence>
<organism evidence="1 2">
    <name type="scientific">Ladona fulva</name>
    <name type="common">Scarce chaser dragonfly</name>
    <name type="synonym">Libellula fulva</name>
    <dbReference type="NCBI Taxonomy" id="123851"/>
    <lineage>
        <taxon>Eukaryota</taxon>
        <taxon>Metazoa</taxon>
        <taxon>Ecdysozoa</taxon>
        <taxon>Arthropoda</taxon>
        <taxon>Hexapoda</taxon>
        <taxon>Insecta</taxon>
        <taxon>Pterygota</taxon>
        <taxon>Palaeoptera</taxon>
        <taxon>Odonata</taxon>
        <taxon>Epiprocta</taxon>
        <taxon>Anisoptera</taxon>
        <taxon>Libelluloidea</taxon>
        <taxon>Libellulidae</taxon>
        <taxon>Ladona</taxon>
    </lineage>
</organism>
<keyword evidence="2" id="KW-1185">Reference proteome</keyword>
<accession>A0A8K0P117</accession>
<dbReference type="OrthoDB" id="6614335at2759"/>
<dbReference type="Proteomes" id="UP000792457">
    <property type="component" value="Unassembled WGS sequence"/>
</dbReference>
<dbReference type="EMBL" id="KZ308381">
    <property type="protein sequence ID" value="KAG8228693.1"/>
    <property type="molecule type" value="Genomic_DNA"/>
</dbReference>
<evidence type="ECO:0000313" key="1">
    <source>
        <dbReference type="EMBL" id="KAG8228693.1"/>
    </source>
</evidence>
<comment type="caution">
    <text evidence="1">The sequence shown here is derived from an EMBL/GenBank/DDBJ whole genome shotgun (WGS) entry which is preliminary data.</text>
</comment>
<proteinExistence type="predicted"/>
<reference evidence="1" key="1">
    <citation type="submission" date="2013-04" db="EMBL/GenBank/DDBJ databases">
        <authorList>
            <person name="Qu J."/>
            <person name="Murali S.C."/>
            <person name="Bandaranaike D."/>
            <person name="Bellair M."/>
            <person name="Blankenburg K."/>
            <person name="Chao H."/>
            <person name="Dinh H."/>
            <person name="Doddapaneni H."/>
            <person name="Downs B."/>
            <person name="Dugan-Rocha S."/>
            <person name="Elkadiri S."/>
            <person name="Gnanaolivu R.D."/>
            <person name="Hernandez B."/>
            <person name="Javaid M."/>
            <person name="Jayaseelan J.C."/>
            <person name="Lee S."/>
            <person name="Li M."/>
            <person name="Ming W."/>
            <person name="Munidasa M."/>
            <person name="Muniz J."/>
            <person name="Nguyen L."/>
            <person name="Ongeri F."/>
            <person name="Osuji N."/>
            <person name="Pu L.-L."/>
            <person name="Puazo M."/>
            <person name="Qu C."/>
            <person name="Quiroz J."/>
            <person name="Raj R."/>
            <person name="Weissenberger G."/>
            <person name="Xin Y."/>
            <person name="Zou X."/>
            <person name="Han Y."/>
            <person name="Richards S."/>
            <person name="Worley K."/>
            <person name="Muzny D."/>
            <person name="Gibbs R."/>
        </authorList>
    </citation>
    <scope>NUCLEOTIDE SEQUENCE</scope>
    <source>
        <strain evidence="1">Sampled in the wild</strain>
    </source>
</reference>
<reference evidence="1" key="2">
    <citation type="submission" date="2017-10" db="EMBL/GenBank/DDBJ databases">
        <title>Ladona fulva Genome sequencing and assembly.</title>
        <authorList>
            <person name="Murali S."/>
            <person name="Richards S."/>
            <person name="Bandaranaike D."/>
            <person name="Bellair M."/>
            <person name="Blankenburg K."/>
            <person name="Chao H."/>
            <person name="Dinh H."/>
            <person name="Doddapaneni H."/>
            <person name="Dugan-Rocha S."/>
            <person name="Elkadiri S."/>
            <person name="Gnanaolivu R."/>
            <person name="Hernandez B."/>
            <person name="Skinner E."/>
            <person name="Javaid M."/>
            <person name="Lee S."/>
            <person name="Li M."/>
            <person name="Ming W."/>
            <person name="Munidasa M."/>
            <person name="Muniz J."/>
            <person name="Nguyen L."/>
            <person name="Hughes D."/>
            <person name="Osuji N."/>
            <person name="Pu L.-L."/>
            <person name="Puazo M."/>
            <person name="Qu C."/>
            <person name="Quiroz J."/>
            <person name="Raj R."/>
            <person name="Weissenberger G."/>
            <person name="Xin Y."/>
            <person name="Zou X."/>
            <person name="Han Y."/>
            <person name="Worley K."/>
            <person name="Muzny D."/>
            <person name="Gibbs R."/>
        </authorList>
    </citation>
    <scope>NUCLEOTIDE SEQUENCE</scope>
    <source>
        <strain evidence="1">Sampled in the wild</strain>
    </source>
</reference>
<gene>
    <name evidence="1" type="ORF">J437_LFUL008682</name>
</gene>
<evidence type="ECO:0000313" key="2">
    <source>
        <dbReference type="Proteomes" id="UP000792457"/>
    </source>
</evidence>
<name>A0A8K0P117_LADFU</name>
<protein>
    <submittedName>
        <fullName evidence="1">Uncharacterized protein</fullName>
    </submittedName>
</protein>
<dbReference type="AlphaFoldDB" id="A0A8K0P117"/>